<dbReference type="PROSITE" id="PS50949">
    <property type="entry name" value="HTH_GNTR"/>
    <property type="match status" value="1"/>
</dbReference>
<keyword evidence="3" id="KW-0804">Transcription</keyword>
<evidence type="ECO:0000313" key="6">
    <source>
        <dbReference type="Proteomes" id="UP001500449"/>
    </source>
</evidence>
<accession>A0ABN2NEG0</accession>
<keyword evidence="2" id="KW-0238">DNA-binding</keyword>
<organism evidence="5 6">
    <name type="scientific">Pseudonocardia ailaonensis</name>
    <dbReference type="NCBI Taxonomy" id="367279"/>
    <lineage>
        <taxon>Bacteria</taxon>
        <taxon>Bacillati</taxon>
        <taxon>Actinomycetota</taxon>
        <taxon>Actinomycetes</taxon>
        <taxon>Pseudonocardiales</taxon>
        <taxon>Pseudonocardiaceae</taxon>
        <taxon>Pseudonocardia</taxon>
    </lineage>
</organism>
<dbReference type="PANTHER" id="PTHR44846">
    <property type="entry name" value="MANNOSYL-D-GLYCERATE TRANSPORT/METABOLISM SYSTEM REPRESSOR MNGR-RELATED"/>
    <property type="match status" value="1"/>
</dbReference>
<keyword evidence="1" id="KW-0805">Transcription regulation</keyword>
<dbReference type="InterPro" id="IPR050679">
    <property type="entry name" value="Bact_HTH_transcr_reg"/>
</dbReference>
<dbReference type="EMBL" id="BAAAQK010000018">
    <property type="protein sequence ID" value="GAA1860433.1"/>
    <property type="molecule type" value="Genomic_DNA"/>
</dbReference>
<evidence type="ECO:0000256" key="2">
    <source>
        <dbReference type="ARBA" id="ARBA00023125"/>
    </source>
</evidence>
<dbReference type="RefSeq" id="WP_344420597.1">
    <property type="nucleotide sequence ID" value="NZ_BAAAQK010000018.1"/>
</dbReference>
<dbReference type="Proteomes" id="UP001500449">
    <property type="component" value="Unassembled WGS sequence"/>
</dbReference>
<proteinExistence type="predicted"/>
<name>A0ABN2NEG0_9PSEU</name>
<evidence type="ECO:0000256" key="3">
    <source>
        <dbReference type="ARBA" id="ARBA00023163"/>
    </source>
</evidence>
<protein>
    <recommendedName>
        <fullName evidence="4">HTH gntR-type domain-containing protein</fullName>
    </recommendedName>
</protein>
<dbReference type="SUPFAM" id="SSF46785">
    <property type="entry name" value="Winged helix' DNA-binding domain"/>
    <property type="match status" value="1"/>
</dbReference>
<dbReference type="CDD" id="cd07377">
    <property type="entry name" value="WHTH_GntR"/>
    <property type="match status" value="1"/>
</dbReference>
<dbReference type="InterPro" id="IPR000524">
    <property type="entry name" value="Tscrpt_reg_HTH_GntR"/>
</dbReference>
<keyword evidence="6" id="KW-1185">Reference proteome</keyword>
<reference evidence="5 6" key="1">
    <citation type="journal article" date="2019" name="Int. J. Syst. Evol. Microbiol.">
        <title>The Global Catalogue of Microorganisms (GCM) 10K type strain sequencing project: providing services to taxonomists for standard genome sequencing and annotation.</title>
        <authorList>
            <consortium name="The Broad Institute Genomics Platform"/>
            <consortium name="The Broad Institute Genome Sequencing Center for Infectious Disease"/>
            <person name="Wu L."/>
            <person name="Ma J."/>
        </authorList>
    </citation>
    <scope>NUCLEOTIDE SEQUENCE [LARGE SCALE GENOMIC DNA]</scope>
    <source>
        <strain evidence="5 6">JCM 16009</strain>
    </source>
</reference>
<evidence type="ECO:0000256" key="1">
    <source>
        <dbReference type="ARBA" id="ARBA00023015"/>
    </source>
</evidence>
<gene>
    <name evidence="5" type="ORF">GCM10009836_45730</name>
</gene>
<evidence type="ECO:0000259" key="4">
    <source>
        <dbReference type="PROSITE" id="PS50949"/>
    </source>
</evidence>
<dbReference type="InterPro" id="IPR036388">
    <property type="entry name" value="WH-like_DNA-bd_sf"/>
</dbReference>
<dbReference type="SMART" id="SM00345">
    <property type="entry name" value="HTH_GNTR"/>
    <property type="match status" value="1"/>
</dbReference>
<dbReference type="InterPro" id="IPR036390">
    <property type="entry name" value="WH_DNA-bd_sf"/>
</dbReference>
<evidence type="ECO:0000313" key="5">
    <source>
        <dbReference type="EMBL" id="GAA1860433.1"/>
    </source>
</evidence>
<comment type="caution">
    <text evidence="5">The sequence shown here is derived from an EMBL/GenBank/DDBJ whole genome shotgun (WGS) entry which is preliminary data.</text>
</comment>
<dbReference type="PANTHER" id="PTHR44846:SF17">
    <property type="entry name" value="GNTR-FAMILY TRANSCRIPTIONAL REGULATOR"/>
    <property type="match status" value="1"/>
</dbReference>
<feature type="domain" description="HTH gntR-type" evidence="4">
    <location>
        <begin position="7"/>
        <end position="75"/>
    </location>
</feature>
<dbReference type="Gene3D" id="1.10.10.10">
    <property type="entry name" value="Winged helix-like DNA-binding domain superfamily/Winged helix DNA-binding domain"/>
    <property type="match status" value="1"/>
</dbReference>
<sequence>MTAPTGRPRYLEVADDLRSAIAGGTYPVGSELPSTSQLTTRYGASTTVVRAAVKELRNEGLVKGQPGKAVYVTATPDTPPAASTGDLESRLQELSDFVRGALSDLDVRLQALESQDAHQRPS</sequence>
<dbReference type="Pfam" id="PF00392">
    <property type="entry name" value="GntR"/>
    <property type="match status" value="1"/>
</dbReference>